<feature type="compositionally biased region" description="Low complexity" evidence="1">
    <location>
        <begin position="17"/>
        <end position="35"/>
    </location>
</feature>
<dbReference type="Pfam" id="PF20415">
    <property type="entry name" value="DUF6699"/>
    <property type="match status" value="1"/>
</dbReference>
<reference evidence="3" key="1">
    <citation type="submission" date="2021-02" db="EMBL/GenBank/DDBJ databases">
        <authorList>
            <person name="Nieuwenhuis M."/>
            <person name="Van De Peppel L.J.J."/>
        </authorList>
    </citation>
    <scope>NUCLEOTIDE SEQUENCE</scope>
    <source>
        <strain evidence="3">D49</strain>
    </source>
</reference>
<dbReference type="InterPro" id="IPR046522">
    <property type="entry name" value="DUF6699"/>
</dbReference>
<proteinExistence type="predicted"/>
<gene>
    <name evidence="3" type="ORF">H0H81_007313</name>
</gene>
<dbReference type="EMBL" id="JABCKI010005733">
    <property type="protein sequence ID" value="KAG5639055.1"/>
    <property type="molecule type" value="Genomic_DNA"/>
</dbReference>
<feature type="region of interest" description="Disordered" evidence="1">
    <location>
        <begin position="17"/>
        <end position="41"/>
    </location>
</feature>
<protein>
    <recommendedName>
        <fullName evidence="2">DUF6699 domain-containing protein</fullName>
    </recommendedName>
</protein>
<name>A0A9P7G1C9_9AGAR</name>
<accession>A0A9P7G1C9</accession>
<keyword evidence="4" id="KW-1185">Reference proteome</keyword>
<comment type="caution">
    <text evidence="3">The sequence shown here is derived from an EMBL/GenBank/DDBJ whole genome shotgun (WGS) entry which is preliminary data.</text>
</comment>
<evidence type="ECO:0000313" key="4">
    <source>
        <dbReference type="Proteomes" id="UP000717328"/>
    </source>
</evidence>
<organism evidence="3 4">
    <name type="scientific">Sphagnurus paluster</name>
    <dbReference type="NCBI Taxonomy" id="117069"/>
    <lineage>
        <taxon>Eukaryota</taxon>
        <taxon>Fungi</taxon>
        <taxon>Dikarya</taxon>
        <taxon>Basidiomycota</taxon>
        <taxon>Agaricomycotina</taxon>
        <taxon>Agaricomycetes</taxon>
        <taxon>Agaricomycetidae</taxon>
        <taxon>Agaricales</taxon>
        <taxon>Tricholomatineae</taxon>
        <taxon>Lyophyllaceae</taxon>
        <taxon>Sphagnurus</taxon>
    </lineage>
</organism>
<evidence type="ECO:0000256" key="1">
    <source>
        <dbReference type="SAM" id="MobiDB-lite"/>
    </source>
</evidence>
<sequence length="224" mass="24545">MPGKHVRFAPTTKVQSLGTPALSASSLSPASSSAPLTPPTYAGALPGPSPYVVSFPTTRPPEVVAPVRLHALLQASSSPALNFDLTLPPSTITSHHQGIPQRVLAEPATKPALPSLTIVVPYLPWTITVRPSRGTFVTVIDVLETVYNKLRTNVSAQEYHALPSEKDKRRVTSAYEQRYRRIRSSREYEDEKRRGVRRVDFLMGYTRFMGISLRGPDVGVLTTS</sequence>
<dbReference type="AlphaFoldDB" id="A0A9P7G1C9"/>
<dbReference type="OrthoDB" id="2783256at2759"/>
<evidence type="ECO:0000259" key="2">
    <source>
        <dbReference type="Pfam" id="PF20415"/>
    </source>
</evidence>
<reference evidence="3" key="2">
    <citation type="submission" date="2021-10" db="EMBL/GenBank/DDBJ databases">
        <title>Phylogenomics reveals ancestral predisposition of the termite-cultivated fungus Termitomyces towards a domesticated lifestyle.</title>
        <authorList>
            <person name="Auxier B."/>
            <person name="Grum-Grzhimaylo A."/>
            <person name="Cardenas M.E."/>
            <person name="Lodge J.D."/>
            <person name="Laessoe T."/>
            <person name="Pedersen O."/>
            <person name="Smith M.E."/>
            <person name="Kuyper T.W."/>
            <person name="Franco-Molano E.A."/>
            <person name="Baroni T.J."/>
            <person name="Aanen D.K."/>
        </authorList>
    </citation>
    <scope>NUCLEOTIDE SEQUENCE</scope>
    <source>
        <strain evidence="3">D49</strain>
    </source>
</reference>
<evidence type="ECO:0000313" key="3">
    <source>
        <dbReference type="EMBL" id="KAG5639055.1"/>
    </source>
</evidence>
<dbReference type="Proteomes" id="UP000717328">
    <property type="component" value="Unassembled WGS sequence"/>
</dbReference>
<feature type="domain" description="DUF6699" evidence="2">
    <location>
        <begin position="81"/>
        <end position="213"/>
    </location>
</feature>